<dbReference type="Gene3D" id="1.10.10.10">
    <property type="entry name" value="Winged helix-like DNA-binding domain superfamily/Winged helix DNA-binding domain"/>
    <property type="match status" value="1"/>
</dbReference>
<evidence type="ECO:0000256" key="2">
    <source>
        <dbReference type="ARBA" id="ARBA00023015"/>
    </source>
</evidence>
<feature type="domain" description="RNA polymerase sigma-70 region 2" evidence="5">
    <location>
        <begin position="27"/>
        <end position="95"/>
    </location>
</feature>
<dbReference type="EMBL" id="VMRJ01000003">
    <property type="protein sequence ID" value="TVT40279.1"/>
    <property type="molecule type" value="Genomic_DNA"/>
</dbReference>
<sequence length="189" mass="21196">MTFSISSSDKQFLAALALSNEAAFGALFTRYYPGLLRYAQTLLRYPTDAAEDAVAEVFCTLWAQRTQLAVQGSLAAYLYTAVKHRAFDRLREQRRAPLDAADELPTTEPDAMHLQPDQLLAFQELSEQVGHLIGQLPERTRQVFQLHRDGGLTYEEIAGLLAISINSVKTHMFRALRFLKTTLYASGVQ</sequence>
<accession>A0A558BUW0</accession>
<evidence type="ECO:0000259" key="6">
    <source>
        <dbReference type="Pfam" id="PF08281"/>
    </source>
</evidence>
<dbReference type="OrthoDB" id="7376212at2"/>
<dbReference type="PANTHER" id="PTHR43133">
    <property type="entry name" value="RNA POLYMERASE ECF-TYPE SIGMA FACTO"/>
    <property type="match status" value="1"/>
</dbReference>
<evidence type="ECO:0000256" key="4">
    <source>
        <dbReference type="ARBA" id="ARBA00023163"/>
    </source>
</evidence>
<dbReference type="Proteomes" id="UP000317624">
    <property type="component" value="Unassembled WGS sequence"/>
</dbReference>
<feature type="domain" description="RNA polymerase sigma factor 70 region 4 type 2" evidence="6">
    <location>
        <begin position="127"/>
        <end position="179"/>
    </location>
</feature>
<dbReference type="SUPFAM" id="SSF88946">
    <property type="entry name" value="Sigma2 domain of RNA polymerase sigma factors"/>
    <property type="match status" value="1"/>
</dbReference>
<keyword evidence="3" id="KW-0731">Sigma factor</keyword>
<organism evidence="7 8">
    <name type="scientific">Hymenobacter setariae</name>
    <dbReference type="NCBI Taxonomy" id="2594794"/>
    <lineage>
        <taxon>Bacteria</taxon>
        <taxon>Pseudomonadati</taxon>
        <taxon>Bacteroidota</taxon>
        <taxon>Cytophagia</taxon>
        <taxon>Cytophagales</taxon>
        <taxon>Hymenobacteraceae</taxon>
        <taxon>Hymenobacter</taxon>
    </lineage>
</organism>
<dbReference type="RefSeq" id="WP_144848034.1">
    <property type="nucleotide sequence ID" value="NZ_VMRJ01000003.1"/>
</dbReference>
<dbReference type="NCBIfam" id="TIGR02985">
    <property type="entry name" value="Sig70_bacteroi1"/>
    <property type="match status" value="1"/>
</dbReference>
<proteinExistence type="inferred from homology"/>
<dbReference type="CDD" id="cd06171">
    <property type="entry name" value="Sigma70_r4"/>
    <property type="match status" value="1"/>
</dbReference>
<evidence type="ECO:0000256" key="1">
    <source>
        <dbReference type="ARBA" id="ARBA00010641"/>
    </source>
</evidence>
<dbReference type="AlphaFoldDB" id="A0A558BUW0"/>
<dbReference type="InterPro" id="IPR039425">
    <property type="entry name" value="RNA_pol_sigma-70-like"/>
</dbReference>
<dbReference type="InterPro" id="IPR013325">
    <property type="entry name" value="RNA_pol_sigma_r2"/>
</dbReference>
<dbReference type="InterPro" id="IPR013324">
    <property type="entry name" value="RNA_pol_sigma_r3/r4-like"/>
</dbReference>
<dbReference type="Pfam" id="PF04542">
    <property type="entry name" value="Sigma70_r2"/>
    <property type="match status" value="1"/>
</dbReference>
<comment type="similarity">
    <text evidence="1">Belongs to the sigma-70 factor family. ECF subfamily.</text>
</comment>
<dbReference type="InterPro" id="IPR007627">
    <property type="entry name" value="RNA_pol_sigma70_r2"/>
</dbReference>
<evidence type="ECO:0000259" key="5">
    <source>
        <dbReference type="Pfam" id="PF04542"/>
    </source>
</evidence>
<keyword evidence="8" id="KW-1185">Reference proteome</keyword>
<dbReference type="Gene3D" id="1.10.1740.10">
    <property type="match status" value="1"/>
</dbReference>
<dbReference type="Pfam" id="PF08281">
    <property type="entry name" value="Sigma70_r4_2"/>
    <property type="match status" value="1"/>
</dbReference>
<dbReference type="PANTHER" id="PTHR43133:SF46">
    <property type="entry name" value="RNA POLYMERASE SIGMA-70 FACTOR ECF SUBFAMILY"/>
    <property type="match status" value="1"/>
</dbReference>
<dbReference type="InterPro" id="IPR014327">
    <property type="entry name" value="RNA_pol_sigma70_bacteroid"/>
</dbReference>
<dbReference type="GO" id="GO:0003677">
    <property type="term" value="F:DNA binding"/>
    <property type="evidence" value="ECO:0007669"/>
    <property type="project" value="InterPro"/>
</dbReference>
<dbReference type="InterPro" id="IPR013249">
    <property type="entry name" value="RNA_pol_sigma70_r4_t2"/>
</dbReference>
<dbReference type="InterPro" id="IPR014284">
    <property type="entry name" value="RNA_pol_sigma-70_dom"/>
</dbReference>
<reference evidence="7 8" key="1">
    <citation type="submission" date="2019-07" db="EMBL/GenBank/DDBJ databases">
        <title>Hymenobacter sp. straun FUR1 Genome sequencing and assembly.</title>
        <authorList>
            <person name="Chhetri G."/>
        </authorList>
    </citation>
    <scope>NUCLEOTIDE SEQUENCE [LARGE SCALE GENOMIC DNA]</scope>
    <source>
        <strain evidence="7 8">Fur1</strain>
    </source>
</reference>
<dbReference type="NCBIfam" id="TIGR02937">
    <property type="entry name" value="sigma70-ECF"/>
    <property type="match status" value="1"/>
</dbReference>
<evidence type="ECO:0000313" key="8">
    <source>
        <dbReference type="Proteomes" id="UP000317624"/>
    </source>
</evidence>
<dbReference type="GO" id="GO:0006352">
    <property type="term" value="P:DNA-templated transcription initiation"/>
    <property type="evidence" value="ECO:0007669"/>
    <property type="project" value="InterPro"/>
</dbReference>
<dbReference type="SUPFAM" id="SSF88659">
    <property type="entry name" value="Sigma3 and sigma4 domains of RNA polymerase sigma factors"/>
    <property type="match status" value="1"/>
</dbReference>
<protein>
    <submittedName>
        <fullName evidence="7">RNA polymerase sigma-70 factor</fullName>
    </submittedName>
</protein>
<keyword evidence="2" id="KW-0805">Transcription regulation</keyword>
<name>A0A558BUW0_9BACT</name>
<keyword evidence="4" id="KW-0804">Transcription</keyword>
<dbReference type="GO" id="GO:0016987">
    <property type="term" value="F:sigma factor activity"/>
    <property type="evidence" value="ECO:0007669"/>
    <property type="project" value="UniProtKB-KW"/>
</dbReference>
<gene>
    <name evidence="7" type="ORF">FNT36_12410</name>
</gene>
<evidence type="ECO:0000313" key="7">
    <source>
        <dbReference type="EMBL" id="TVT40279.1"/>
    </source>
</evidence>
<comment type="caution">
    <text evidence="7">The sequence shown here is derived from an EMBL/GenBank/DDBJ whole genome shotgun (WGS) entry which is preliminary data.</text>
</comment>
<evidence type="ECO:0000256" key="3">
    <source>
        <dbReference type="ARBA" id="ARBA00023082"/>
    </source>
</evidence>
<dbReference type="InterPro" id="IPR036388">
    <property type="entry name" value="WH-like_DNA-bd_sf"/>
</dbReference>